<dbReference type="Gene3D" id="1.20.1250.20">
    <property type="entry name" value="MFS general substrate transporter like domains"/>
    <property type="match status" value="1"/>
</dbReference>
<dbReference type="InterPro" id="IPR036259">
    <property type="entry name" value="MFS_trans_sf"/>
</dbReference>
<evidence type="ECO:0000256" key="4">
    <source>
        <dbReference type="SAM" id="Phobius"/>
    </source>
</evidence>
<protein>
    <submittedName>
        <fullName evidence="5">MFS transporter</fullName>
    </submittedName>
</protein>
<feature type="transmembrane region" description="Helical" evidence="4">
    <location>
        <begin position="330"/>
        <end position="349"/>
    </location>
</feature>
<dbReference type="InterPro" id="IPR050327">
    <property type="entry name" value="Proton-linked_MCT"/>
</dbReference>
<sequence>METPALPRRLALTAGCNQLINWGISFYMPGTFAHAITADRSWSSPEIYLGLTLAMLVMAIVSPFVAPLLARFGGQRVVMSGTLLIAVSCLSMAFTPTLSGWYGAWLLTGIGMRLSLYDALFSALVNLYGPQARRTISRVTLAGGLASAVFWPLGDALLNVMGWQDALKIYALFGLLSALLLRRFPRQRFTVKPKACTQVSPHDRRNGWLYATFIALITFVSNGTSTHLPEFIASFGLPVAVGMLWGMGQTGARLMEVLAGARLTPLKLTLFTALAMPLCFLIGLSSDMLAWCAAGFVFGFGAINGLVTIVKATLPLELFSTERYASRTGLLLIPGQLMAPASPFAYAWLNKSLGITGGMWVSAGLTLVIAGFAVALVRSPGKQTVSHCIPSATLTNRYKTPAEANIPDT</sequence>
<feature type="transmembrane region" description="Helical" evidence="4">
    <location>
        <begin position="135"/>
        <end position="154"/>
    </location>
</feature>
<proteinExistence type="predicted"/>
<dbReference type="Proteomes" id="UP000033679">
    <property type="component" value="Unassembled WGS sequence"/>
</dbReference>
<keyword evidence="1 4" id="KW-0812">Transmembrane</keyword>
<dbReference type="Pfam" id="PF07690">
    <property type="entry name" value="MFS_1"/>
    <property type="match status" value="1"/>
</dbReference>
<feature type="transmembrane region" description="Helical" evidence="4">
    <location>
        <begin position="166"/>
        <end position="184"/>
    </location>
</feature>
<evidence type="ECO:0000256" key="3">
    <source>
        <dbReference type="ARBA" id="ARBA00023136"/>
    </source>
</evidence>
<keyword evidence="2 4" id="KW-1133">Transmembrane helix</keyword>
<reference evidence="5 6" key="1">
    <citation type="submission" date="2015-03" db="EMBL/GenBank/DDBJ databases">
        <authorList>
            <person name="McCorrison J."/>
            <person name="Sanka R."/>
            <person name="Adams M."/>
            <person name="Brinkac L."/>
            <person name="Nierman W."/>
            <person name="Sutton G."/>
            <person name="Nelson K."/>
            <person name="Kiedrowski L."/>
            <person name="Guerrero D."/>
            <person name="Bonomo R."/>
        </authorList>
    </citation>
    <scope>NUCLEOTIDE SEQUENCE [LARGE SCALE GENOMIC DNA]</scope>
    <source>
        <strain evidence="5 6">39373</strain>
    </source>
</reference>
<feature type="transmembrane region" description="Helical" evidence="4">
    <location>
        <begin position="104"/>
        <end position="128"/>
    </location>
</feature>
<evidence type="ECO:0000256" key="2">
    <source>
        <dbReference type="ARBA" id="ARBA00022989"/>
    </source>
</evidence>
<gene>
    <name evidence="5" type="ORF">SS59_00650</name>
</gene>
<dbReference type="CDD" id="cd17355">
    <property type="entry name" value="MFS_YcxA_like"/>
    <property type="match status" value="1"/>
</dbReference>
<feature type="transmembrane region" description="Helical" evidence="4">
    <location>
        <begin position="268"/>
        <end position="284"/>
    </location>
</feature>
<dbReference type="RefSeq" id="WP_045345533.1">
    <property type="nucleotide sequence ID" value="NZ_JAYXUI010000020.1"/>
</dbReference>
<feature type="transmembrane region" description="Helical" evidence="4">
    <location>
        <begin position="355"/>
        <end position="377"/>
    </location>
</feature>
<organism evidence="5 6">
    <name type="scientific">Enterobacter hormaechei subsp. xiangfangensis</name>
    <dbReference type="NCBI Taxonomy" id="1296536"/>
    <lineage>
        <taxon>Bacteria</taxon>
        <taxon>Pseudomonadati</taxon>
        <taxon>Pseudomonadota</taxon>
        <taxon>Gammaproteobacteria</taxon>
        <taxon>Enterobacterales</taxon>
        <taxon>Enterobacteriaceae</taxon>
        <taxon>Enterobacter</taxon>
        <taxon>Enterobacter cloacae complex</taxon>
    </lineage>
</organism>
<evidence type="ECO:0000313" key="5">
    <source>
        <dbReference type="EMBL" id="KJM70384.1"/>
    </source>
</evidence>
<evidence type="ECO:0000313" key="6">
    <source>
        <dbReference type="Proteomes" id="UP000033679"/>
    </source>
</evidence>
<feature type="transmembrane region" description="Helical" evidence="4">
    <location>
        <begin position="231"/>
        <end position="248"/>
    </location>
</feature>
<dbReference type="InterPro" id="IPR011701">
    <property type="entry name" value="MFS"/>
</dbReference>
<dbReference type="PANTHER" id="PTHR11360">
    <property type="entry name" value="MONOCARBOXYLATE TRANSPORTER"/>
    <property type="match status" value="1"/>
</dbReference>
<comment type="caution">
    <text evidence="5">The sequence shown here is derived from an EMBL/GenBank/DDBJ whole genome shotgun (WGS) entry which is preliminary data.</text>
</comment>
<feature type="transmembrane region" description="Helical" evidence="4">
    <location>
        <begin position="207"/>
        <end position="225"/>
    </location>
</feature>
<dbReference type="AlphaFoldDB" id="A0A837FNH9"/>
<feature type="transmembrane region" description="Helical" evidence="4">
    <location>
        <begin position="77"/>
        <end position="98"/>
    </location>
</feature>
<keyword evidence="3 4" id="KW-0472">Membrane</keyword>
<dbReference type="EMBL" id="JZYN01000001">
    <property type="protein sequence ID" value="KJM70384.1"/>
    <property type="molecule type" value="Genomic_DNA"/>
</dbReference>
<feature type="transmembrane region" description="Helical" evidence="4">
    <location>
        <begin position="47"/>
        <end position="70"/>
    </location>
</feature>
<accession>A0A837FNH9</accession>
<feature type="transmembrane region" description="Helical" evidence="4">
    <location>
        <begin position="290"/>
        <end position="310"/>
    </location>
</feature>
<dbReference type="SUPFAM" id="SSF103473">
    <property type="entry name" value="MFS general substrate transporter"/>
    <property type="match status" value="1"/>
</dbReference>
<evidence type="ECO:0000256" key="1">
    <source>
        <dbReference type="ARBA" id="ARBA00022692"/>
    </source>
</evidence>
<name>A0A837FNH9_9ENTR</name>
<dbReference type="GO" id="GO:0022857">
    <property type="term" value="F:transmembrane transporter activity"/>
    <property type="evidence" value="ECO:0007669"/>
    <property type="project" value="InterPro"/>
</dbReference>